<dbReference type="EMBL" id="CP007152">
    <property type="protein sequence ID" value="AHI31018.1"/>
    <property type="molecule type" value="Genomic_DNA"/>
</dbReference>
<dbReference type="GO" id="GO:0042781">
    <property type="term" value="F:3'-tRNA processing endoribonuclease activity"/>
    <property type="evidence" value="ECO:0007669"/>
    <property type="project" value="TreeGrafter"/>
</dbReference>
<evidence type="ECO:0000313" key="3">
    <source>
        <dbReference type="Proteomes" id="UP000035081"/>
    </source>
</evidence>
<evidence type="ECO:0000259" key="1">
    <source>
        <dbReference type="SMART" id="SM00849"/>
    </source>
</evidence>
<accession>W5YXI3</accession>
<protein>
    <submittedName>
        <fullName evidence="2">Metal-dependent hydrolase</fullName>
    </submittedName>
</protein>
<gene>
    <name evidence="2" type="ORF">AU15_05755</name>
</gene>
<feature type="domain" description="Metallo-beta-lactamase" evidence="1">
    <location>
        <begin position="19"/>
        <end position="205"/>
    </location>
</feature>
<dbReference type="PANTHER" id="PTHR46018">
    <property type="entry name" value="ZINC PHOSPHODIESTERASE ELAC PROTEIN 1"/>
    <property type="match status" value="1"/>
</dbReference>
<keyword evidence="2" id="KW-0378">Hydrolase</keyword>
<dbReference type="AlphaFoldDB" id="W5YXI3"/>
<sequence>MATLTMLGVGHSEALKHWNNNAMVEAGGRRLLIDAGYTIKFALQDLGLGLADVHAVFITHAHADHCFGLERLGYECRFQHGFRPTLYLPPGVYEELWEHTLKGVMGQVGEGPAELDDFFDVVLLEDMSFEFEGIQFQLFQNQHTPQKPSYGLFINNHLMFSGDTRPIPDLVEKFTPEVILHDATLSDWNPVHASVRELRETYPFEVRQRMHLMSYEDNFEQHRLEVESEFAGFVRQGQEFAL</sequence>
<reference evidence="2 3" key="1">
    <citation type="journal article" date="2014" name="Genome Announc.">
        <title>Draft Genome Sequences of Marinobacter similis A3d10T and Marinobacter salarius R9SW1T.</title>
        <authorList>
            <person name="Ivanova E.P."/>
            <person name="Ng H.J."/>
            <person name="Webb H.K."/>
            <person name="Feng G."/>
            <person name="Oshima K."/>
            <person name="Hattori M."/>
            <person name="Ohkuma M."/>
            <person name="Sergeev A.F."/>
            <person name="Mikhailov V.V."/>
            <person name="Crawford R.J."/>
            <person name="Sawabe T."/>
        </authorList>
    </citation>
    <scope>NUCLEOTIDE SEQUENCE [LARGE SCALE GENOMIC DNA]</scope>
    <source>
        <strain evidence="3">A3d10 and R9SW1</strain>
    </source>
</reference>
<dbReference type="KEGG" id="msr:AU15_05755"/>
<dbReference type="GO" id="GO:0046872">
    <property type="term" value="F:metal ion binding"/>
    <property type="evidence" value="ECO:0007669"/>
    <property type="project" value="UniProtKB-KW"/>
</dbReference>
<name>W5YXI3_9GAMM</name>
<dbReference type="SUPFAM" id="SSF56281">
    <property type="entry name" value="Metallo-hydrolase/oxidoreductase"/>
    <property type="match status" value="1"/>
</dbReference>
<proteinExistence type="predicted"/>
<dbReference type="HOGENOM" id="CLU_096503_1_0_6"/>
<dbReference type="RefSeq" id="WP_041332986.1">
    <property type="nucleotide sequence ID" value="NZ_DCAM01000062.1"/>
</dbReference>
<organism evidence="2 3">
    <name type="scientific">Marinobacter salarius</name>
    <dbReference type="NCBI Taxonomy" id="1420917"/>
    <lineage>
        <taxon>Bacteria</taxon>
        <taxon>Pseudomonadati</taxon>
        <taxon>Pseudomonadota</taxon>
        <taxon>Gammaproteobacteria</taxon>
        <taxon>Pseudomonadales</taxon>
        <taxon>Marinobacteraceae</taxon>
        <taxon>Marinobacter</taxon>
    </lineage>
</organism>
<dbReference type="Proteomes" id="UP000035081">
    <property type="component" value="Chromosome"/>
</dbReference>
<evidence type="ECO:0000313" key="2">
    <source>
        <dbReference type="EMBL" id="AHI31018.1"/>
    </source>
</evidence>
<dbReference type="Gene3D" id="3.60.15.10">
    <property type="entry name" value="Ribonuclease Z/Hydroxyacylglutathione hydrolase-like"/>
    <property type="match status" value="1"/>
</dbReference>
<dbReference type="PANTHER" id="PTHR46018:SF7">
    <property type="entry name" value="RIBONUCLEASE Z"/>
    <property type="match status" value="1"/>
</dbReference>
<dbReference type="InterPro" id="IPR001279">
    <property type="entry name" value="Metallo-B-lactamas"/>
</dbReference>
<dbReference type="InterPro" id="IPR036866">
    <property type="entry name" value="RibonucZ/Hydroxyglut_hydro"/>
</dbReference>
<dbReference type="Pfam" id="PF23023">
    <property type="entry name" value="Anti-Pycsar_Apyc1"/>
    <property type="match status" value="1"/>
</dbReference>
<dbReference type="SMART" id="SM00849">
    <property type="entry name" value="Lactamase_B"/>
    <property type="match status" value="1"/>
</dbReference>